<reference evidence="2" key="1">
    <citation type="submission" date="2021-02" db="EMBL/GenBank/DDBJ databases">
        <authorList>
            <person name="Nowell W R."/>
        </authorList>
    </citation>
    <scope>NUCLEOTIDE SEQUENCE</scope>
</reference>
<dbReference type="CDD" id="cd11577">
    <property type="entry name" value="GH71"/>
    <property type="match status" value="1"/>
</dbReference>
<gene>
    <name evidence="2" type="ORF">GRG538_LOCUS9772</name>
</gene>
<dbReference type="GO" id="GO:0051118">
    <property type="term" value="F:glucan endo-1,3-alpha-glucosidase activity"/>
    <property type="evidence" value="ECO:0007669"/>
    <property type="project" value="InterPro"/>
</dbReference>
<accession>A0A817ZW22</accession>
<dbReference type="Gene3D" id="3.20.20.80">
    <property type="entry name" value="Glycosidases"/>
    <property type="match status" value="1"/>
</dbReference>
<name>A0A817ZW22_9BILA</name>
<feature type="chain" id="PRO_5033048223" evidence="1">
    <location>
        <begin position="23"/>
        <end position="566"/>
    </location>
</feature>
<feature type="signal peptide" evidence="1">
    <location>
        <begin position="1"/>
        <end position="22"/>
    </location>
</feature>
<dbReference type="AlphaFoldDB" id="A0A817ZW22"/>
<proteinExistence type="predicted"/>
<evidence type="ECO:0000313" key="2">
    <source>
        <dbReference type="EMBL" id="CAF3398298.1"/>
    </source>
</evidence>
<evidence type="ECO:0000256" key="1">
    <source>
        <dbReference type="SAM" id="SignalP"/>
    </source>
</evidence>
<evidence type="ECO:0000313" key="3">
    <source>
        <dbReference type="Proteomes" id="UP000663872"/>
    </source>
</evidence>
<organism evidence="2 3">
    <name type="scientific">Rotaria socialis</name>
    <dbReference type="NCBI Taxonomy" id="392032"/>
    <lineage>
        <taxon>Eukaryota</taxon>
        <taxon>Metazoa</taxon>
        <taxon>Spiralia</taxon>
        <taxon>Gnathifera</taxon>
        <taxon>Rotifera</taxon>
        <taxon>Eurotatoria</taxon>
        <taxon>Bdelloidea</taxon>
        <taxon>Philodinida</taxon>
        <taxon>Philodinidae</taxon>
        <taxon>Rotaria</taxon>
    </lineage>
</organism>
<dbReference type="EMBL" id="CAJNYT010001168">
    <property type="protein sequence ID" value="CAF3398298.1"/>
    <property type="molecule type" value="Genomic_DNA"/>
</dbReference>
<dbReference type="Pfam" id="PF03659">
    <property type="entry name" value="Glyco_hydro_71"/>
    <property type="match status" value="1"/>
</dbReference>
<keyword evidence="1" id="KW-0732">Signal</keyword>
<dbReference type="InterPro" id="IPR005197">
    <property type="entry name" value="Glyco_hydro_71"/>
</dbReference>
<sequence length="566" mass="63345">MIVIRIELLVFVLVYCATIVVARYDDPNCGWTDKTYRATGDWAMDAGSNSNWNAAEPKGLMHDTNVQSCEYAVDVHGLQPNKVYHWKVTVGDTWEISWGCVGIGGPDCLFSTPTGSIRLKIVGSFAYPLTAEVIGGSISSTTTSSSSQPTDTKSSKKVFAHYMVGFAYPSDQNFFDAQIKRAKSAGIDGFALNVGIDDWQPDRVTKALAAAQNNGDFTMFISFDMSSLTFNNGILNRFHFAAYHPNYFRVNGRPFYSTFAGENQDIFWLTWKSASGLNPYFCPSWPNYPTANLLQSHPVADCIFTWNAWPAGNSGPGSHFDTSGDRNLIASAKATGKTYMAPLAPWFYTYVWGSGWYKNWIYSSERLLPERWQQIVSLQPDFVQIITWNDYSESSYMCPISSDLPTDMAGISNMINKPQPMHHDAWLELSKHYIQWYKNNLRPTVTNDQFYWWYRVHPKNNVNGDAPQYRSDADDCVAIHSIVKSANPSGGQYTVVVDLNGSKTSYKITKLEQTECIPFPANPGYVTVSLIGPDNKVWWAEGNNAAQQSSGNNFNPFTNSHSFTSP</sequence>
<protein>
    <submittedName>
        <fullName evidence="2">Uncharacterized protein</fullName>
    </submittedName>
</protein>
<comment type="caution">
    <text evidence="2">The sequence shown here is derived from an EMBL/GenBank/DDBJ whole genome shotgun (WGS) entry which is preliminary data.</text>
</comment>
<dbReference type="Proteomes" id="UP000663872">
    <property type="component" value="Unassembled WGS sequence"/>
</dbReference>